<evidence type="ECO:0000313" key="3">
    <source>
        <dbReference type="Proteomes" id="UP000664859"/>
    </source>
</evidence>
<dbReference type="AlphaFoldDB" id="A0A836CI37"/>
<protein>
    <submittedName>
        <fullName evidence="2">Uncharacterized protein</fullName>
    </submittedName>
</protein>
<organism evidence="2 3">
    <name type="scientific">Tribonema minus</name>
    <dbReference type="NCBI Taxonomy" id="303371"/>
    <lineage>
        <taxon>Eukaryota</taxon>
        <taxon>Sar</taxon>
        <taxon>Stramenopiles</taxon>
        <taxon>Ochrophyta</taxon>
        <taxon>PX clade</taxon>
        <taxon>Xanthophyceae</taxon>
        <taxon>Tribonematales</taxon>
        <taxon>Tribonemataceae</taxon>
        <taxon>Tribonema</taxon>
    </lineage>
</organism>
<feature type="region of interest" description="Disordered" evidence="1">
    <location>
        <begin position="83"/>
        <end position="103"/>
    </location>
</feature>
<reference evidence="2" key="1">
    <citation type="submission" date="2021-02" db="EMBL/GenBank/DDBJ databases">
        <title>First Annotated Genome of the Yellow-green Alga Tribonema minus.</title>
        <authorList>
            <person name="Mahan K.M."/>
        </authorList>
    </citation>
    <scope>NUCLEOTIDE SEQUENCE</scope>
    <source>
        <strain evidence="2">UTEX B ZZ1240</strain>
    </source>
</reference>
<feature type="compositionally biased region" description="Basic and acidic residues" evidence="1">
    <location>
        <begin position="8"/>
        <end position="19"/>
    </location>
</feature>
<evidence type="ECO:0000313" key="2">
    <source>
        <dbReference type="EMBL" id="KAG5187390.1"/>
    </source>
</evidence>
<dbReference type="Proteomes" id="UP000664859">
    <property type="component" value="Unassembled WGS sequence"/>
</dbReference>
<gene>
    <name evidence="2" type="ORF">JKP88DRAFT_243902</name>
</gene>
<evidence type="ECO:0000256" key="1">
    <source>
        <dbReference type="SAM" id="MobiDB-lite"/>
    </source>
</evidence>
<dbReference type="EMBL" id="JAFCMP010000090">
    <property type="protein sequence ID" value="KAG5187390.1"/>
    <property type="molecule type" value="Genomic_DNA"/>
</dbReference>
<accession>A0A836CI37</accession>
<sequence>MVATQSKTRTELNEEEKARRDSRKMVRVTEGMYTYDKAVAEAEERGFRVIKDEAGWDAQAPVQPSWRKLRIVGRNPIALKDIVSGNNRPDAPSEEEKAASNAKNSETHINLDHGQVNWHEQSAIKAALLILDPTGLVETAPLLDGLGGDLQMRLKASKSPLYAGCQAKSGTGGRNKQVDLSVKKEQGEEGGCYEGHILLGIVFTIADRDAALKEMNTFDAVPEVVVEEIFLYRSAADLPCASLAPSPRRDKNDQYGDNRYVVGFDDDARLYRMREMFINFVQERAVWASEQLWFAMGPGTPNTCVSTKHASEVLNIKALAELVGFQSLRAPKRQNETVDVVWDLYERDIRVSVKTATIRGNGFQIGLGKHPYHEHCDLVFAFYKDEHGNRTGVSVISATDVYVEREVQVEHEYFYWSRTTNEDVLCNTVNLSEPDAKETLVAMVMCLMPQEI</sequence>
<comment type="caution">
    <text evidence="2">The sequence shown here is derived from an EMBL/GenBank/DDBJ whole genome shotgun (WGS) entry which is preliminary data.</text>
</comment>
<keyword evidence="3" id="KW-1185">Reference proteome</keyword>
<name>A0A836CI37_9STRA</name>
<feature type="region of interest" description="Disordered" evidence="1">
    <location>
        <begin position="1"/>
        <end position="23"/>
    </location>
</feature>
<proteinExistence type="predicted"/>